<evidence type="ECO:0000313" key="4">
    <source>
        <dbReference type="Proteomes" id="UP001280121"/>
    </source>
</evidence>
<organism evidence="3 4">
    <name type="scientific">Dipteronia dyeriana</name>
    <dbReference type="NCBI Taxonomy" id="168575"/>
    <lineage>
        <taxon>Eukaryota</taxon>
        <taxon>Viridiplantae</taxon>
        <taxon>Streptophyta</taxon>
        <taxon>Embryophyta</taxon>
        <taxon>Tracheophyta</taxon>
        <taxon>Spermatophyta</taxon>
        <taxon>Magnoliopsida</taxon>
        <taxon>eudicotyledons</taxon>
        <taxon>Gunneridae</taxon>
        <taxon>Pentapetalae</taxon>
        <taxon>rosids</taxon>
        <taxon>malvids</taxon>
        <taxon>Sapindales</taxon>
        <taxon>Sapindaceae</taxon>
        <taxon>Hippocastanoideae</taxon>
        <taxon>Acereae</taxon>
        <taxon>Dipteronia</taxon>
    </lineage>
</organism>
<comment type="caution">
    <text evidence="3">The sequence shown here is derived from an EMBL/GenBank/DDBJ whole genome shotgun (WGS) entry which is preliminary data.</text>
</comment>
<dbReference type="Proteomes" id="UP001280121">
    <property type="component" value="Unassembled WGS sequence"/>
</dbReference>
<dbReference type="Pfam" id="PF13960">
    <property type="entry name" value="DUF4218"/>
    <property type="match status" value="1"/>
</dbReference>
<dbReference type="PANTHER" id="PTHR48451:SF1">
    <property type="entry name" value="DUF4218 DOMAIN-CONTAINING PROTEIN"/>
    <property type="match status" value="1"/>
</dbReference>
<dbReference type="PANTHER" id="PTHR48451">
    <property type="entry name" value="DUF4218 DOMAIN-CONTAINING PROTEIN"/>
    <property type="match status" value="1"/>
</dbReference>
<gene>
    <name evidence="3" type="ORF">Ddye_019897</name>
</gene>
<dbReference type="AlphaFoldDB" id="A0AAD9WW62"/>
<keyword evidence="1" id="KW-0175">Coiled coil</keyword>
<evidence type="ECO:0000313" key="3">
    <source>
        <dbReference type="EMBL" id="KAK2644702.1"/>
    </source>
</evidence>
<reference evidence="3" key="1">
    <citation type="journal article" date="2023" name="Plant J.">
        <title>Genome sequences and population genomics provide insights into the demographic history, inbreeding, and mutation load of two 'living fossil' tree species of Dipteronia.</title>
        <authorList>
            <person name="Feng Y."/>
            <person name="Comes H.P."/>
            <person name="Chen J."/>
            <person name="Zhu S."/>
            <person name="Lu R."/>
            <person name="Zhang X."/>
            <person name="Li P."/>
            <person name="Qiu J."/>
            <person name="Olsen K.M."/>
            <person name="Qiu Y."/>
        </authorList>
    </citation>
    <scope>NUCLEOTIDE SEQUENCE</scope>
    <source>
        <strain evidence="3">KIB01</strain>
    </source>
</reference>
<sequence>MMHIPIHLVWEAKVAGPIQYRWMYPIERYLRKLKGYVCNKAQPEGSIAKGYLADQCLTFCSRYLRGVETKFNRPERNYDGGQHSSNTLSILLTSGRSYGKMEVKELNLLLHNAAVLYVLQNCDKLLPFIQEHKNLIINLGFRNVEQMHREEFIGWFREKIVMAKRGRGKGHEEGSYRTRQVPQTVVAPQQLIDEDLPLTQTLDSESLKIEGLSDEKKKGRGKAKGVPDNHNLEVHIYQGRYISLISSKYIDSHTRGCSRNIYPVLSKHNRALVRYTEYPEDERETLFARFKEIKFAYECTEEELKAAMLKTCSILFKDWMFLLRKPIFKKYLTKEARKAHLPDIVPVKAKLEAKKAAAHDQGFEIDELNIYREVVGKASHGRVLGLGSGIKAKDVYGCCEGSCKRARVDKNEELELKIKNMGEELQQYKTMKDELEQLKATEEEVKQMCEFMRVMMSQSNIQMPPTMADVLLENGVEHNA</sequence>
<feature type="domain" description="DUF4218" evidence="2">
    <location>
        <begin position="1"/>
        <end position="77"/>
    </location>
</feature>
<evidence type="ECO:0000259" key="2">
    <source>
        <dbReference type="Pfam" id="PF13960"/>
    </source>
</evidence>
<evidence type="ECO:0000256" key="1">
    <source>
        <dbReference type="SAM" id="Coils"/>
    </source>
</evidence>
<keyword evidence="4" id="KW-1185">Reference proteome</keyword>
<accession>A0AAD9WW62</accession>
<proteinExistence type="predicted"/>
<dbReference type="EMBL" id="JANJYI010000006">
    <property type="protein sequence ID" value="KAK2644702.1"/>
    <property type="molecule type" value="Genomic_DNA"/>
</dbReference>
<feature type="coiled-coil region" evidence="1">
    <location>
        <begin position="411"/>
        <end position="448"/>
    </location>
</feature>
<protein>
    <recommendedName>
        <fullName evidence="2">DUF4218 domain-containing protein</fullName>
    </recommendedName>
</protein>
<dbReference type="InterPro" id="IPR025452">
    <property type="entry name" value="DUF4218"/>
</dbReference>
<name>A0AAD9WW62_9ROSI</name>